<feature type="non-terminal residue" evidence="2">
    <location>
        <position position="1"/>
    </location>
</feature>
<keyword evidence="3" id="KW-1185">Reference proteome</keyword>
<accession>A0ABV0PT89</accession>
<dbReference type="EMBL" id="JAHRIO010085419">
    <property type="protein sequence ID" value="MEQ2186722.1"/>
    <property type="molecule type" value="Genomic_DNA"/>
</dbReference>
<keyword evidence="1" id="KW-1133">Transmembrane helix</keyword>
<evidence type="ECO:0000313" key="2">
    <source>
        <dbReference type="EMBL" id="MEQ2186722.1"/>
    </source>
</evidence>
<comment type="caution">
    <text evidence="2">The sequence shown here is derived from an EMBL/GenBank/DDBJ whole genome shotgun (WGS) entry which is preliminary data.</text>
</comment>
<organism evidence="2 3">
    <name type="scientific">Goodea atripinnis</name>
    <dbReference type="NCBI Taxonomy" id="208336"/>
    <lineage>
        <taxon>Eukaryota</taxon>
        <taxon>Metazoa</taxon>
        <taxon>Chordata</taxon>
        <taxon>Craniata</taxon>
        <taxon>Vertebrata</taxon>
        <taxon>Euteleostomi</taxon>
        <taxon>Actinopterygii</taxon>
        <taxon>Neopterygii</taxon>
        <taxon>Teleostei</taxon>
        <taxon>Neoteleostei</taxon>
        <taxon>Acanthomorphata</taxon>
        <taxon>Ovalentaria</taxon>
        <taxon>Atherinomorphae</taxon>
        <taxon>Cyprinodontiformes</taxon>
        <taxon>Goodeidae</taxon>
        <taxon>Goodea</taxon>
    </lineage>
</organism>
<keyword evidence="1" id="KW-0472">Membrane</keyword>
<sequence length="81" mass="9163">GYVLQSPVGRVPRCDSPRVFIFSLVLPLMVPDTWLFGRAAAWILVRPQQQQRVCWKSRCFSSRSGWQGHTGAQTVETTSNL</sequence>
<dbReference type="Proteomes" id="UP001476798">
    <property type="component" value="Unassembled WGS sequence"/>
</dbReference>
<reference evidence="2 3" key="1">
    <citation type="submission" date="2021-06" db="EMBL/GenBank/DDBJ databases">
        <authorList>
            <person name="Palmer J.M."/>
        </authorList>
    </citation>
    <scope>NUCLEOTIDE SEQUENCE [LARGE SCALE GENOMIC DNA]</scope>
    <source>
        <strain evidence="2 3">GA_2019</strain>
        <tissue evidence="2">Muscle</tissue>
    </source>
</reference>
<proteinExistence type="predicted"/>
<keyword evidence="1" id="KW-0812">Transmembrane</keyword>
<name>A0ABV0PT89_9TELE</name>
<feature type="transmembrane region" description="Helical" evidence="1">
    <location>
        <begin position="20"/>
        <end position="45"/>
    </location>
</feature>
<evidence type="ECO:0000313" key="3">
    <source>
        <dbReference type="Proteomes" id="UP001476798"/>
    </source>
</evidence>
<evidence type="ECO:0000256" key="1">
    <source>
        <dbReference type="SAM" id="Phobius"/>
    </source>
</evidence>
<gene>
    <name evidence="2" type="ORF">GOODEAATRI_031586</name>
</gene>
<protein>
    <submittedName>
        <fullName evidence="2">Uncharacterized protein</fullName>
    </submittedName>
</protein>